<dbReference type="PROSITE" id="PS51257">
    <property type="entry name" value="PROKAR_LIPOPROTEIN"/>
    <property type="match status" value="1"/>
</dbReference>
<name>A0A9D2R9L3_9FIRM</name>
<reference evidence="1" key="1">
    <citation type="journal article" date="2021" name="PeerJ">
        <title>Extensive microbial diversity within the chicken gut microbiome revealed by metagenomics and culture.</title>
        <authorList>
            <person name="Gilroy R."/>
            <person name="Ravi A."/>
            <person name="Getino M."/>
            <person name="Pursley I."/>
            <person name="Horton D.L."/>
            <person name="Alikhan N.F."/>
            <person name="Baker D."/>
            <person name="Gharbi K."/>
            <person name="Hall N."/>
            <person name="Watson M."/>
            <person name="Adriaenssens E.M."/>
            <person name="Foster-Nyarko E."/>
            <person name="Jarju S."/>
            <person name="Secka A."/>
            <person name="Antonio M."/>
            <person name="Oren A."/>
            <person name="Chaudhuri R.R."/>
            <person name="La Ragione R."/>
            <person name="Hildebrand F."/>
            <person name="Pallen M.J."/>
        </authorList>
    </citation>
    <scope>NUCLEOTIDE SEQUENCE</scope>
    <source>
        <strain evidence="1">ChiW19-6364</strain>
    </source>
</reference>
<feature type="non-terminal residue" evidence="1">
    <location>
        <position position="64"/>
    </location>
</feature>
<proteinExistence type="predicted"/>
<protein>
    <submittedName>
        <fullName evidence="1">ABC transporter substrate-binding protein</fullName>
    </submittedName>
</protein>
<accession>A0A9D2R9L3</accession>
<organism evidence="1 2">
    <name type="scientific">Candidatus Blautia stercoripullorum</name>
    <dbReference type="NCBI Taxonomy" id="2838502"/>
    <lineage>
        <taxon>Bacteria</taxon>
        <taxon>Bacillati</taxon>
        <taxon>Bacillota</taxon>
        <taxon>Clostridia</taxon>
        <taxon>Lachnospirales</taxon>
        <taxon>Lachnospiraceae</taxon>
        <taxon>Blautia</taxon>
    </lineage>
</organism>
<reference evidence="1" key="2">
    <citation type="submission" date="2021-04" db="EMBL/GenBank/DDBJ databases">
        <authorList>
            <person name="Gilroy R."/>
        </authorList>
    </citation>
    <scope>NUCLEOTIDE SEQUENCE</scope>
    <source>
        <strain evidence="1">ChiW19-6364</strain>
    </source>
</reference>
<evidence type="ECO:0000313" key="1">
    <source>
        <dbReference type="EMBL" id="HJD40978.1"/>
    </source>
</evidence>
<dbReference type="EMBL" id="DWUX01000226">
    <property type="protein sequence ID" value="HJD40978.1"/>
    <property type="molecule type" value="Genomic_DNA"/>
</dbReference>
<comment type="caution">
    <text evidence="1">The sequence shown here is derived from an EMBL/GenBank/DDBJ whole genome shotgun (WGS) entry which is preliminary data.</text>
</comment>
<gene>
    <name evidence="1" type="ORF">H9913_13260</name>
</gene>
<sequence>MKKCILGIMICISFLAIGCSGETEETETEEITEEKKDEITIMHVDAEHPEFQKFIEEAEEALDM</sequence>
<dbReference type="Proteomes" id="UP000823850">
    <property type="component" value="Unassembled WGS sequence"/>
</dbReference>
<evidence type="ECO:0000313" key="2">
    <source>
        <dbReference type="Proteomes" id="UP000823850"/>
    </source>
</evidence>
<dbReference type="AlphaFoldDB" id="A0A9D2R9L3"/>